<feature type="domain" description="Ubiquitin-like protease family profile" evidence="7">
    <location>
        <begin position="405"/>
        <end position="599"/>
    </location>
</feature>
<accession>A0A103XZD5</accession>
<dbReference type="Pfam" id="PF02902">
    <property type="entry name" value="Peptidase_C48"/>
    <property type="match status" value="1"/>
</dbReference>
<feature type="region of interest" description="Disordered" evidence="6">
    <location>
        <begin position="855"/>
        <end position="886"/>
    </location>
</feature>
<comment type="caution">
    <text evidence="8">The sequence shown here is derived from an EMBL/GenBank/DDBJ whole genome shotgun (WGS) entry which is preliminary data.</text>
</comment>
<evidence type="ECO:0000256" key="5">
    <source>
        <dbReference type="ARBA" id="ARBA00057729"/>
    </source>
</evidence>
<dbReference type="Pfam" id="PF25352">
    <property type="entry name" value="PH_ULP"/>
    <property type="match status" value="1"/>
</dbReference>
<gene>
    <name evidence="8" type="ORF">Ccrd_022072</name>
</gene>
<dbReference type="PANTHER" id="PTHR47764">
    <property type="entry name" value="UBIQUITIN-LIKE-SPECIFIC PROTEASE 2B-RELATED"/>
    <property type="match status" value="1"/>
</dbReference>
<dbReference type="Gene3D" id="3.30.310.130">
    <property type="entry name" value="Ubiquitin-related"/>
    <property type="match status" value="1"/>
</dbReference>
<evidence type="ECO:0000256" key="2">
    <source>
        <dbReference type="ARBA" id="ARBA00022670"/>
    </source>
</evidence>
<dbReference type="GO" id="GO:0006508">
    <property type="term" value="P:proteolysis"/>
    <property type="evidence" value="ECO:0007669"/>
    <property type="project" value="UniProtKB-KW"/>
</dbReference>
<evidence type="ECO:0000313" key="9">
    <source>
        <dbReference type="Proteomes" id="UP000243975"/>
    </source>
</evidence>
<dbReference type="EMBL" id="LEKV01003420">
    <property type="protein sequence ID" value="KVH99694.1"/>
    <property type="molecule type" value="Genomic_DNA"/>
</dbReference>
<dbReference type="SUPFAM" id="SSF54001">
    <property type="entry name" value="Cysteine proteinases"/>
    <property type="match status" value="1"/>
</dbReference>
<dbReference type="Proteomes" id="UP000243975">
    <property type="component" value="Unassembled WGS sequence"/>
</dbReference>
<dbReference type="PROSITE" id="PS50600">
    <property type="entry name" value="ULP_PROTEASE"/>
    <property type="match status" value="1"/>
</dbReference>
<dbReference type="OMA" id="LMEPVGM"/>
<dbReference type="GO" id="GO:0008234">
    <property type="term" value="F:cysteine-type peptidase activity"/>
    <property type="evidence" value="ECO:0007669"/>
    <property type="project" value="InterPro"/>
</dbReference>
<keyword evidence="9" id="KW-1185">Reference proteome</keyword>
<name>A0A103XZD5_CYNCS</name>
<evidence type="ECO:0000256" key="1">
    <source>
        <dbReference type="ARBA" id="ARBA00005234"/>
    </source>
</evidence>
<sequence>MSLASGARLFSMTALFNIKMVAHNESVKKNLPSLSWWSKKKQSNTYGDENIGFRGTAPTLGNFSPTYVAIVTSLIIRKEDSDAPEPALRIMSKVENSGDAVDQYTFLKTKQLPQSDSETLEPNTMLDSVDVVSVAEELTQSHPELRTDLSEPDVNAPPEAEVLEATVSASPRKSKLNSSELVEAVNVDPHEPRRLYQIPLSTCSSIAEDDGVFCQLSSDHCTGELEVVSTDGVFALVSSIDNEDLITVVLYPDHMVYCDSYCTDCVLTFTSSCIKIEGLTLDGDDKTFKSQWEVQDILHIKSHWYELVQMAIVSIHVLTGDTIQAENVECTSGTELKFAVIGTNWYGRQEAITCLNALYKSLWSSMLESEDTVYEYTQASFTKYFPNFDQPFEEIIYPKGDVDAVSVSKRDVDLLQPDTFVNDTIIDFYIKYLKNKIKPEERHRFHFFNSFFFRKLADLDKDPLDAFEGKEAFQRVRKWTRKVNLFQKDYVFIPVNYNYHWSLIVMCHLGEVATYKDEDVTKLIKVSCVLHMDSLRGTHTGLKDLMQSYLREEWKGRVKEASEDISSRFDNLRFISLELPQQPNSFDCGLFLLHYVELFLDQAPTNFNPFKITKSVNFLNEEWFPPADASLKRVVIQRLIYDLLEKPSHEASSMAANEEYCNLSSPTTSIRKGTAVNFFSETCNPSTDCQSPQVDHGVEISLLPSLSLTTEPCHMDASVSLKAAFEPGSFLAMNFPSFNETTFEGYKNSLVPPIEEDVETAYSPTEVDLELGNGITPEVPSSSRDCKSSESWQKNNNFKTWNPDSLEVINGNDQIDAELRINEIGDQPRSPLLEMVDDGDNADYLALSSRCSEMEANGSNGLEADLQHHTKRMRTVEPESRVEGDD</sequence>
<comment type="function">
    <text evidence="5">Protease that catalyzes two essential functions in the SUMO pathway: processing of full-length SUMOs to their mature forms and deconjugation of SUMO from targeted proteins.</text>
</comment>
<dbReference type="STRING" id="59895.A0A103XZD5"/>
<dbReference type="AlphaFoldDB" id="A0A103XZD5"/>
<evidence type="ECO:0000256" key="3">
    <source>
        <dbReference type="ARBA" id="ARBA00022786"/>
    </source>
</evidence>
<reference evidence="8 9" key="1">
    <citation type="journal article" date="2016" name="Sci. Rep.">
        <title>The genome sequence of the outbreeding globe artichoke constructed de novo incorporating a phase-aware low-pass sequencing strategy of F1 progeny.</title>
        <authorList>
            <person name="Scaglione D."/>
            <person name="Reyes-Chin-Wo S."/>
            <person name="Acquadro A."/>
            <person name="Froenicke L."/>
            <person name="Portis E."/>
            <person name="Beitel C."/>
            <person name="Tirone M."/>
            <person name="Mauro R."/>
            <person name="Lo Monaco A."/>
            <person name="Mauromicale G."/>
            <person name="Faccioli P."/>
            <person name="Cattivelli L."/>
            <person name="Rieseberg L."/>
            <person name="Michelmore R."/>
            <person name="Lanteri S."/>
        </authorList>
    </citation>
    <scope>NUCLEOTIDE SEQUENCE [LARGE SCALE GENOMIC DNA]</scope>
    <source>
        <strain evidence="8">2C</strain>
    </source>
</reference>
<dbReference type="InterPro" id="IPR003653">
    <property type="entry name" value="Peptidase_C48_C"/>
</dbReference>
<keyword evidence="2" id="KW-0645">Protease</keyword>
<evidence type="ECO:0000259" key="7">
    <source>
        <dbReference type="PROSITE" id="PS50600"/>
    </source>
</evidence>
<dbReference type="PANTHER" id="PTHR47764:SF2">
    <property type="entry name" value="UBIQUITIN-LIKE PROTEASE FAMILY PROFILE DOMAIN-CONTAINING PROTEIN"/>
    <property type="match status" value="1"/>
</dbReference>
<evidence type="ECO:0000256" key="6">
    <source>
        <dbReference type="SAM" id="MobiDB-lite"/>
    </source>
</evidence>
<protein>
    <recommendedName>
        <fullName evidence="7">Ubiquitin-like protease family profile domain-containing protein</fullName>
    </recommendedName>
</protein>
<comment type="similarity">
    <text evidence="1">Belongs to the peptidase C48 family.</text>
</comment>
<dbReference type="Gene3D" id="1.10.418.20">
    <property type="match status" value="1"/>
</dbReference>
<organism evidence="8 9">
    <name type="scientific">Cynara cardunculus var. scolymus</name>
    <name type="common">Globe artichoke</name>
    <name type="synonym">Cynara scolymus</name>
    <dbReference type="NCBI Taxonomy" id="59895"/>
    <lineage>
        <taxon>Eukaryota</taxon>
        <taxon>Viridiplantae</taxon>
        <taxon>Streptophyta</taxon>
        <taxon>Embryophyta</taxon>
        <taxon>Tracheophyta</taxon>
        <taxon>Spermatophyta</taxon>
        <taxon>Magnoliopsida</taxon>
        <taxon>eudicotyledons</taxon>
        <taxon>Gunneridae</taxon>
        <taxon>Pentapetalae</taxon>
        <taxon>asterids</taxon>
        <taxon>campanulids</taxon>
        <taxon>Asterales</taxon>
        <taxon>Asteraceae</taxon>
        <taxon>Carduoideae</taxon>
        <taxon>Cardueae</taxon>
        <taxon>Carduinae</taxon>
        <taxon>Cynara</taxon>
    </lineage>
</organism>
<keyword evidence="4" id="KW-0378">Hydrolase</keyword>
<dbReference type="Gramene" id="KVH99694">
    <property type="protein sequence ID" value="KVH99694"/>
    <property type="gene ID" value="Ccrd_022072"/>
</dbReference>
<evidence type="ECO:0000313" key="8">
    <source>
        <dbReference type="EMBL" id="KVH99694.1"/>
    </source>
</evidence>
<keyword evidence="3" id="KW-0833">Ubl conjugation pathway</keyword>
<dbReference type="InterPro" id="IPR057375">
    <property type="entry name" value="ULP2A/B_PH"/>
</dbReference>
<proteinExistence type="inferred from homology"/>
<dbReference type="InterPro" id="IPR038765">
    <property type="entry name" value="Papain-like_cys_pep_sf"/>
</dbReference>
<dbReference type="FunFam" id="3.30.310.130:FF:000006">
    <property type="entry name" value="Probable ubiquitin-like-specific protease 2B"/>
    <property type="match status" value="1"/>
</dbReference>
<evidence type="ECO:0000256" key="4">
    <source>
        <dbReference type="ARBA" id="ARBA00022801"/>
    </source>
</evidence>
<feature type="compositionally biased region" description="Basic and acidic residues" evidence="6">
    <location>
        <begin position="874"/>
        <end position="886"/>
    </location>
</feature>